<dbReference type="InterPro" id="IPR000836">
    <property type="entry name" value="PRTase_dom"/>
</dbReference>
<dbReference type="Proteomes" id="UP000838686">
    <property type="component" value="Unassembled WGS sequence"/>
</dbReference>
<reference evidence="1" key="1">
    <citation type="submission" date="2022-01" db="EMBL/GenBank/DDBJ databases">
        <authorList>
            <person name="Criscuolo A."/>
        </authorList>
    </citation>
    <scope>NUCLEOTIDE SEQUENCE</scope>
    <source>
        <strain evidence="1">CIP111893</strain>
    </source>
</reference>
<dbReference type="PANTHER" id="PTHR10210">
    <property type="entry name" value="RIBOSE-PHOSPHATE DIPHOSPHOKINASE FAMILY MEMBER"/>
    <property type="match status" value="1"/>
</dbReference>
<name>A0ABN8GSJ2_9BACL</name>
<keyword evidence="2" id="KW-1185">Reference proteome</keyword>
<protein>
    <submittedName>
        <fullName evidence="1">Ribose-phosphate pyrophosphokinase</fullName>
    </submittedName>
</protein>
<dbReference type="Gene3D" id="3.40.50.2020">
    <property type="match status" value="2"/>
</dbReference>
<evidence type="ECO:0000313" key="2">
    <source>
        <dbReference type="Proteomes" id="UP000838686"/>
    </source>
</evidence>
<dbReference type="EMBL" id="CAKMMF010000018">
    <property type="protein sequence ID" value="CAH1210725.1"/>
    <property type="molecule type" value="Genomic_DNA"/>
</dbReference>
<dbReference type="CDD" id="cd06223">
    <property type="entry name" value="PRTases_typeI"/>
    <property type="match status" value="1"/>
</dbReference>
<proteinExistence type="predicted"/>
<dbReference type="InterPro" id="IPR029057">
    <property type="entry name" value="PRTase-like"/>
</dbReference>
<dbReference type="Pfam" id="PF14572">
    <property type="entry name" value="Pribosyl_synth"/>
    <property type="match status" value="1"/>
</dbReference>
<evidence type="ECO:0000313" key="1">
    <source>
        <dbReference type="EMBL" id="CAH1210725.1"/>
    </source>
</evidence>
<dbReference type="InterPro" id="IPR005946">
    <property type="entry name" value="Rib-P_diPkinase"/>
</dbReference>
<gene>
    <name evidence="1" type="primary">prs_1</name>
    <name evidence="1" type="ORF">PAECIP111893_03256</name>
</gene>
<dbReference type="RefSeq" id="WP_236343604.1">
    <property type="nucleotide sequence ID" value="NZ_CAKMMF010000018.1"/>
</dbReference>
<dbReference type="PANTHER" id="PTHR10210:SF41">
    <property type="entry name" value="RIBOSE-PHOSPHATE PYROPHOSPHOKINASE 1, CHLOROPLASTIC"/>
    <property type="match status" value="1"/>
</dbReference>
<dbReference type="SUPFAM" id="SSF53271">
    <property type="entry name" value="PRTase-like"/>
    <property type="match status" value="2"/>
</dbReference>
<comment type="caution">
    <text evidence="1">The sequence shown here is derived from an EMBL/GenBank/DDBJ whole genome shotgun (WGS) entry which is preliminary data.</text>
</comment>
<organism evidence="1 2">
    <name type="scientific">Paenibacillus plantiphilus</name>
    <dbReference type="NCBI Taxonomy" id="2905650"/>
    <lineage>
        <taxon>Bacteria</taxon>
        <taxon>Bacillati</taxon>
        <taxon>Bacillota</taxon>
        <taxon>Bacilli</taxon>
        <taxon>Bacillales</taxon>
        <taxon>Paenibacillaceae</taxon>
        <taxon>Paenibacillus</taxon>
    </lineage>
</organism>
<accession>A0ABN8GSJ2</accession>
<sequence length="278" mass="31387">MIWLNETKLENKLFPNGETLVNGEQMLQAAVDGPNTVAFKYRHDGDLIGLMFVKRFLDDHGFRARLVIYYMPYSRMDRVEGSSVFTLKYVADFINTLQFDTVTVIEPHSDVTLALLNKSRAVYPSVELLERVAAEVNFNLEEDYLFFPDAGAQKRYSKVKGYKGLVGFKVRDFQTGQIMQLDIVGKVDDSKKGFKAIIVDDLCSYGGTFLMSAEKLKEIGAAQIYLLVGHCENSIYEGKLLNADFIDRVFTTDSILEQPEPGTESEHDVIKVFPLGGY</sequence>